<sequence>MITAPVTRKVVFFQRYITLHPASGAGQLLSQADDTWGEEDIPLESMGSPTEDATGRLDGRCRQGPVTDRLVIQRMTEGACGGDTRLHLEPVQSTPMVHRKGTAPHHLRPHREGSLGFKVFVLS</sequence>
<proteinExistence type="predicted"/>
<comment type="caution">
    <text evidence="1">The sequence shown here is derived from an EMBL/GenBank/DDBJ whole genome shotgun (WGS) entry which is preliminary data.</text>
</comment>
<name>A0AAV7WJ85_PLEWA</name>
<gene>
    <name evidence="1" type="ORF">NDU88_000341</name>
</gene>
<dbReference type="EMBL" id="JANPWB010000001">
    <property type="protein sequence ID" value="KAJ1212686.1"/>
    <property type="molecule type" value="Genomic_DNA"/>
</dbReference>
<dbReference type="Proteomes" id="UP001066276">
    <property type="component" value="Chromosome 1_1"/>
</dbReference>
<evidence type="ECO:0000313" key="1">
    <source>
        <dbReference type="EMBL" id="KAJ1212686.1"/>
    </source>
</evidence>
<protein>
    <submittedName>
        <fullName evidence="1">Uncharacterized protein</fullName>
    </submittedName>
</protein>
<organism evidence="1 2">
    <name type="scientific">Pleurodeles waltl</name>
    <name type="common">Iberian ribbed newt</name>
    <dbReference type="NCBI Taxonomy" id="8319"/>
    <lineage>
        <taxon>Eukaryota</taxon>
        <taxon>Metazoa</taxon>
        <taxon>Chordata</taxon>
        <taxon>Craniata</taxon>
        <taxon>Vertebrata</taxon>
        <taxon>Euteleostomi</taxon>
        <taxon>Amphibia</taxon>
        <taxon>Batrachia</taxon>
        <taxon>Caudata</taxon>
        <taxon>Salamandroidea</taxon>
        <taxon>Salamandridae</taxon>
        <taxon>Pleurodelinae</taxon>
        <taxon>Pleurodeles</taxon>
    </lineage>
</organism>
<evidence type="ECO:0000313" key="2">
    <source>
        <dbReference type="Proteomes" id="UP001066276"/>
    </source>
</evidence>
<reference evidence="1" key="1">
    <citation type="journal article" date="2022" name="bioRxiv">
        <title>Sequencing and chromosome-scale assembly of the giantPleurodeles waltlgenome.</title>
        <authorList>
            <person name="Brown T."/>
            <person name="Elewa A."/>
            <person name="Iarovenko S."/>
            <person name="Subramanian E."/>
            <person name="Araus A.J."/>
            <person name="Petzold A."/>
            <person name="Susuki M."/>
            <person name="Suzuki K.-i.T."/>
            <person name="Hayashi T."/>
            <person name="Toyoda A."/>
            <person name="Oliveira C."/>
            <person name="Osipova E."/>
            <person name="Leigh N.D."/>
            <person name="Simon A."/>
            <person name="Yun M.H."/>
        </authorList>
    </citation>
    <scope>NUCLEOTIDE SEQUENCE</scope>
    <source>
        <strain evidence="1">20211129_DDA</strain>
        <tissue evidence="1">Liver</tissue>
    </source>
</reference>
<dbReference type="AlphaFoldDB" id="A0AAV7WJ85"/>
<keyword evidence="2" id="KW-1185">Reference proteome</keyword>
<accession>A0AAV7WJ85</accession>